<dbReference type="Gene3D" id="1.10.287.130">
    <property type="match status" value="1"/>
</dbReference>
<feature type="domain" description="Histidine phosphotransferase ChpT C-terminal" evidence="1">
    <location>
        <begin position="76"/>
        <end position="190"/>
    </location>
</feature>
<proteinExistence type="predicted"/>
<accession>A0A5C0UI85</accession>
<dbReference type="Gene3D" id="3.30.565.10">
    <property type="entry name" value="Histidine kinase-like ATPase, C-terminal domain"/>
    <property type="match status" value="1"/>
</dbReference>
<dbReference type="Proteomes" id="UP000323844">
    <property type="component" value="Chromosome"/>
</dbReference>
<dbReference type="InterPro" id="IPR036890">
    <property type="entry name" value="HATPase_C_sf"/>
</dbReference>
<dbReference type="EMBL" id="CP043312">
    <property type="protein sequence ID" value="QEK39460.1"/>
    <property type="molecule type" value="Genomic_DNA"/>
</dbReference>
<reference evidence="2 3" key="1">
    <citation type="submission" date="2019-08" db="EMBL/GenBank/DDBJ databases">
        <title>Highly reduced genomes of protist endosymbionts show evolutionary convergence.</title>
        <authorList>
            <person name="George E."/>
            <person name="Husnik F."/>
            <person name="Tashyreva D."/>
            <person name="Prokopchuk G."/>
            <person name="Horak A."/>
            <person name="Kwong W.K."/>
            <person name="Lukes J."/>
            <person name="Keeling P.J."/>
        </authorList>
    </citation>
    <scope>NUCLEOTIDE SEQUENCE [LARGE SCALE GENOMIC DNA]</scope>
    <source>
        <strain evidence="2">1621</strain>
    </source>
</reference>
<protein>
    <recommendedName>
        <fullName evidence="1">Histidine phosphotransferase ChpT C-terminal domain-containing protein</fullName>
    </recommendedName>
</protein>
<dbReference type="Pfam" id="PF10090">
    <property type="entry name" value="HPTransfase"/>
    <property type="match status" value="1"/>
</dbReference>
<evidence type="ECO:0000313" key="2">
    <source>
        <dbReference type="EMBL" id="QEK39460.1"/>
    </source>
</evidence>
<name>A0A5C0UI85_9RICK</name>
<dbReference type="OrthoDB" id="9803702at2"/>
<sequence>MDLLLSQMVSAKFSHEMSGILGAVYNSVGYLNCPDESVRLKSIQLASHASKAAIARLRFFRELYGYSLPEEKIDFGQMQSVIEGFLADKRNVTVNFQIADDISLRLRSPNHIKLYLCLVTLCCEHIWDGGNISLQFSKFSVSAKVTANNMSDINSKRVDILTRGGREQDMSIHNVHEYYTYFLIRSLGMRAIVRRISGGICYLLDAIVHEQGFRICSKV</sequence>
<evidence type="ECO:0000313" key="3">
    <source>
        <dbReference type="Proteomes" id="UP000323844"/>
    </source>
</evidence>
<dbReference type="InterPro" id="IPR018762">
    <property type="entry name" value="ChpT_C"/>
</dbReference>
<dbReference type="AlphaFoldDB" id="A0A5C0UI85"/>
<evidence type="ECO:0000259" key="1">
    <source>
        <dbReference type="Pfam" id="PF10090"/>
    </source>
</evidence>
<dbReference type="RefSeq" id="WP_148951821.1">
    <property type="nucleotide sequence ID" value="NZ_CP043312.1"/>
</dbReference>
<organism evidence="2 3">
    <name type="scientific">Candidatus Sneabacter namystus</name>
    <dbReference type="NCBI Taxonomy" id="2601646"/>
    <lineage>
        <taxon>Bacteria</taxon>
        <taxon>Pseudomonadati</taxon>
        <taxon>Pseudomonadota</taxon>
        <taxon>Alphaproteobacteria</taxon>
        <taxon>Rickettsiales</taxon>
        <taxon>Rickettsiaceae</taxon>
        <taxon>Rickettsieae</taxon>
        <taxon>Candidatus Sneabacter</taxon>
    </lineage>
</organism>
<keyword evidence="3" id="KW-1185">Reference proteome</keyword>
<gene>
    <name evidence="2" type="ORF">FZC37_00695</name>
</gene>
<dbReference type="KEGG" id="snay:FZC37_00695"/>